<keyword evidence="2" id="KW-1185">Reference proteome</keyword>
<proteinExistence type="predicted"/>
<accession>A0ABV7I6W9</accession>
<dbReference type="Proteomes" id="UP001595647">
    <property type="component" value="Unassembled WGS sequence"/>
</dbReference>
<evidence type="ECO:0000313" key="2">
    <source>
        <dbReference type="Proteomes" id="UP001595647"/>
    </source>
</evidence>
<protein>
    <submittedName>
        <fullName evidence="1">Type II toxin-antitoxin system ParD family antitoxin</fullName>
    </submittedName>
</protein>
<dbReference type="InterPro" id="IPR022789">
    <property type="entry name" value="ParD"/>
</dbReference>
<dbReference type="RefSeq" id="WP_182307162.1">
    <property type="nucleotide sequence ID" value="NZ_CP059896.1"/>
</dbReference>
<comment type="caution">
    <text evidence="1">The sequence shown here is derived from an EMBL/GenBank/DDBJ whole genome shotgun (WGS) entry which is preliminary data.</text>
</comment>
<sequence length="83" mass="9231">MQPSRISLNEKQHALIERLIRSGRFTGPNDVVTRGLELLAEHEAQADAFISELEREIDAGLASGPPEAMESAEAMLATFRRQR</sequence>
<dbReference type="Gene3D" id="6.10.10.120">
    <property type="entry name" value="Antitoxin ParD1-like"/>
    <property type="match status" value="1"/>
</dbReference>
<reference evidence="2" key="1">
    <citation type="journal article" date="2019" name="Int. J. Syst. Evol. Microbiol.">
        <title>The Global Catalogue of Microorganisms (GCM) 10K type strain sequencing project: providing services to taxonomists for standard genome sequencing and annotation.</title>
        <authorList>
            <consortium name="The Broad Institute Genomics Platform"/>
            <consortium name="The Broad Institute Genome Sequencing Center for Infectious Disease"/>
            <person name="Wu L."/>
            <person name="Ma J."/>
        </authorList>
    </citation>
    <scope>NUCLEOTIDE SEQUENCE [LARGE SCALE GENOMIC DNA]</scope>
    <source>
        <strain evidence="2">KCTC 52231</strain>
    </source>
</reference>
<evidence type="ECO:0000313" key="1">
    <source>
        <dbReference type="EMBL" id="MFC3164152.1"/>
    </source>
</evidence>
<dbReference type="InterPro" id="IPR038296">
    <property type="entry name" value="ParD_sf"/>
</dbReference>
<gene>
    <name evidence="1" type="ORF">ACFOHV_12810</name>
</gene>
<dbReference type="Pfam" id="PF03693">
    <property type="entry name" value="ParD_antitoxin"/>
    <property type="match status" value="1"/>
</dbReference>
<name>A0ABV7I6W9_9HYPH</name>
<organism evidence="1 2">
    <name type="scientific">Ciceribacter thiooxidans</name>
    <dbReference type="NCBI Taxonomy" id="1969821"/>
    <lineage>
        <taxon>Bacteria</taxon>
        <taxon>Pseudomonadati</taxon>
        <taxon>Pseudomonadota</taxon>
        <taxon>Alphaproteobacteria</taxon>
        <taxon>Hyphomicrobiales</taxon>
        <taxon>Rhizobiaceae</taxon>
        <taxon>Ciceribacter</taxon>
    </lineage>
</organism>
<dbReference type="EMBL" id="JBHRTG010000019">
    <property type="protein sequence ID" value="MFC3164152.1"/>
    <property type="molecule type" value="Genomic_DNA"/>
</dbReference>